<evidence type="ECO:0000256" key="2">
    <source>
        <dbReference type="ARBA" id="ARBA00022540"/>
    </source>
</evidence>
<keyword evidence="9" id="KW-1185">Reference proteome</keyword>
<dbReference type="InterPro" id="IPR001040">
    <property type="entry name" value="TIF_eIF_4E"/>
</dbReference>
<dbReference type="GO" id="GO:0003743">
    <property type="term" value="F:translation initiation factor activity"/>
    <property type="evidence" value="ECO:0007669"/>
    <property type="project" value="UniProtKB-KW"/>
</dbReference>
<dbReference type="GeneID" id="22911939"/>
<accession>A0A023B981</accession>
<protein>
    <submittedName>
        <fullName evidence="8">Eukaryotic initiation factor 4E</fullName>
    </submittedName>
</protein>
<evidence type="ECO:0000256" key="1">
    <source>
        <dbReference type="ARBA" id="ARBA00009860"/>
    </source>
</evidence>
<dbReference type="EMBL" id="AFNH02000401">
    <property type="protein sequence ID" value="EZG71572.1"/>
    <property type="molecule type" value="Genomic_DNA"/>
</dbReference>
<feature type="region of interest" description="Disordered" evidence="7">
    <location>
        <begin position="419"/>
        <end position="477"/>
    </location>
</feature>
<evidence type="ECO:0000256" key="6">
    <source>
        <dbReference type="RuleBase" id="RU004374"/>
    </source>
</evidence>
<feature type="compositionally biased region" description="Polar residues" evidence="7">
    <location>
        <begin position="458"/>
        <end position="468"/>
    </location>
</feature>
<evidence type="ECO:0000256" key="3">
    <source>
        <dbReference type="ARBA" id="ARBA00022845"/>
    </source>
</evidence>
<dbReference type="GO" id="GO:0016281">
    <property type="term" value="C:eukaryotic translation initiation factor 4F complex"/>
    <property type="evidence" value="ECO:0007669"/>
    <property type="project" value="TreeGrafter"/>
</dbReference>
<keyword evidence="5 6" id="KW-0648">Protein biosynthesis</keyword>
<name>A0A023B981_GRENI</name>
<dbReference type="RefSeq" id="XP_011129817.1">
    <property type="nucleotide sequence ID" value="XM_011131515.1"/>
</dbReference>
<dbReference type="Gene3D" id="3.30.760.10">
    <property type="entry name" value="RNA Cap, Translation Initiation Factor Eif4e"/>
    <property type="match status" value="1"/>
</dbReference>
<feature type="region of interest" description="Disordered" evidence="7">
    <location>
        <begin position="1"/>
        <end position="21"/>
    </location>
</feature>
<dbReference type="VEuPathDB" id="CryptoDB:GNI_052520"/>
<gene>
    <name evidence="8" type="ORF">GNI_052520</name>
</gene>
<feature type="compositionally biased region" description="Gly residues" evidence="7">
    <location>
        <begin position="80"/>
        <end position="112"/>
    </location>
</feature>
<dbReference type="PANTHER" id="PTHR11960">
    <property type="entry name" value="EUKARYOTIC TRANSLATION INITIATION FACTOR 4E RELATED"/>
    <property type="match status" value="1"/>
</dbReference>
<feature type="region of interest" description="Disordered" evidence="7">
    <location>
        <begin position="357"/>
        <end position="402"/>
    </location>
</feature>
<comment type="caution">
    <text evidence="8">The sequence shown here is derived from an EMBL/GenBank/DDBJ whole genome shotgun (WGS) entry which is preliminary data.</text>
</comment>
<dbReference type="SUPFAM" id="SSF55418">
    <property type="entry name" value="eIF4e-like"/>
    <property type="match status" value="1"/>
</dbReference>
<dbReference type="Proteomes" id="UP000019763">
    <property type="component" value="Unassembled WGS sequence"/>
</dbReference>
<evidence type="ECO:0000313" key="8">
    <source>
        <dbReference type="EMBL" id="EZG71572.1"/>
    </source>
</evidence>
<keyword evidence="2 6" id="KW-0396">Initiation factor</keyword>
<feature type="region of interest" description="Disordered" evidence="7">
    <location>
        <begin position="33"/>
        <end position="116"/>
    </location>
</feature>
<evidence type="ECO:0000313" key="9">
    <source>
        <dbReference type="Proteomes" id="UP000019763"/>
    </source>
</evidence>
<dbReference type="InterPro" id="IPR023398">
    <property type="entry name" value="TIF_eIF4e-like"/>
</dbReference>
<feature type="compositionally biased region" description="Low complexity" evidence="7">
    <location>
        <begin position="446"/>
        <end position="455"/>
    </location>
</feature>
<organism evidence="8 9">
    <name type="scientific">Gregarina niphandrodes</name>
    <name type="common">Septate eugregarine</name>
    <dbReference type="NCBI Taxonomy" id="110365"/>
    <lineage>
        <taxon>Eukaryota</taxon>
        <taxon>Sar</taxon>
        <taxon>Alveolata</taxon>
        <taxon>Apicomplexa</taxon>
        <taxon>Conoidasida</taxon>
        <taxon>Gregarinasina</taxon>
        <taxon>Eugregarinorida</taxon>
        <taxon>Gregarinidae</taxon>
        <taxon>Gregarina</taxon>
    </lineage>
</organism>
<reference evidence="8" key="1">
    <citation type="submission" date="2013-12" db="EMBL/GenBank/DDBJ databases">
        <authorList>
            <person name="Omoto C.K."/>
            <person name="Sibley D."/>
            <person name="Venepally P."/>
            <person name="Hadjithomas M."/>
            <person name="Karamycheva S."/>
            <person name="Brunk B."/>
            <person name="Roos D."/>
            <person name="Caler E."/>
            <person name="Lorenzi H."/>
        </authorList>
    </citation>
    <scope>NUCLEOTIDE SEQUENCE</scope>
</reference>
<dbReference type="GO" id="GO:0000340">
    <property type="term" value="F:RNA 7-methylguanosine cap binding"/>
    <property type="evidence" value="ECO:0007669"/>
    <property type="project" value="TreeGrafter"/>
</dbReference>
<evidence type="ECO:0000256" key="5">
    <source>
        <dbReference type="ARBA" id="ARBA00022917"/>
    </source>
</evidence>
<feature type="compositionally biased region" description="Low complexity" evidence="7">
    <location>
        <begin position="69"/>
        <end position="79"/>
    </location>
</feature>
<keyword evidence="4 6" id="KW-0694">RNA-binding</keyword>
<dbReference type="OrthoDB" id="590761at2759"/>
<sequence>MTQKSWLELSDDDEEADSGQVRQILEERLRRRKEEAEKITAGLQRSQTVGHTSARKVSNYGLQSTTSYGGFHNSSHQGGSHQGGSHQGGSHNGGSHSGGFHGGGFHGGGGGAPRKVANYGLEERPARNAAGVRSVASVDLTPPATPLYSEVDDDIVFSETFDIWYTDPTALSTRGTSKDLYETACCYVGNFNKLSEFYAFHNAIDWDHIPDGSVVAYCRKDVKPQWEDPRNEDGGRFLFKHWPRPEAERIFTKIALGFLSGMLLDWPNYNLVSLHVRSSARGSDIQLWRKCQHQGTGLTTGLVLSDIRNLFFAGEKDPTEKDTDSGRIKIGNATVTWMVNFSSVARNGNRLQHFEQRKKNLRSSTSFGGPSSGEPCSGASGSASTTSPASTAGPVSSGHAMSSGARKFKFGGLAELLSHDDTTPGSASSSCRDFGEASSPGGGSTSGSPVWTPGSPGNGLTRTRTYASPRSPYPDYDAPVQLQAYQRAIALKQQGQGQ</sequence>
<comment type="similarity">
    <text evidence="1 6">Belongs to the eukaryotic initiation factor 4E family.</text>
</comment>
<dbReference type="PANTHER" id="PTHR11960:SF8">
    <property type="entry name" value="EUKARYOTIC TRANSLATION INITIATION FACTOR 4E1-RELATED"/>
    <property type="match status" value="1"/>
</dbReference>
<evidence type="ECO:0000256" key="7">
    <source>
        <dbReference type="SAM" id="MobiDB-lite"/>
    </source>
</evidence>
<proteinExistence type="inferred from homology"/>
<dbReference type="Pfam" id="PF01652">
    <property type="entry name" value="IF4E"/>
    <property type="match status" value="1"/>
</dbReference>
<dbReference type="AlphaFoldDB" id="A0A023B981"/>
<feature type="compositionally biased region" description="Low complexity" evidence="7">
    <location>
        <begin position="377"/>
        <end position="398"/>
    </location>
</feature>
<keyword evidence="3" id="KW-0810">Translation regulation</keyword>
<dbReference type="GO" id="GO:0006417">
    <property type="term" value="P:regulation of translation"/>
    <property type="evidence" value="ECO:0007669"/>
    <property type="project" value="UniProtKB-KW"/>
</dbReference>
<evidence type="ECO:0000256" key="4">
    <source>
        <dbReference type="ARBA" id="ARBA00022884"/>
    </source>
</evidence>